<protein>
    <submittedName>
        <fullName evidence="1">LuxR family transcriptional regulator</fullName>
    </submittedName>
</protein>
<accession>A0A844DKL2</accession>
<dbReference type="AlphaFoldDB" id="A0A844DKL2"/>
<sequence>MPTPLKYNPAYHDDWAWSLAIKGATDQDIADAFRVSRRTIIRWRQTYPSFNTACQSGKEVADAKVKKSLFERAVGFEYQEKESVIDVDPRTGEQKPVRVRTLTKKAVPDTMAQMYWLNNRCRDEFSQTQKVTLDGAVQTSPFDNLTDDELRRLAQMDEGLDGDAE</sequence>
<proteinExistence type="predicted"/>
<dbReference type="EMBL" id="WKQN01000001">
    <property type="protein sequence ID" value="MSC61956.1"/>
    <property type="molecule type" value="Genomic_DNA"/>
</dbReference>
<organism evidence="1 2">
    <name type="scientific">Faecalibacterium prausnitzii</name>
    <dbReference type="NCBI Taxonomy" id="853"/>
    <lineage>
        <taxon>Bacteria</taxon>
        <taxon>Bacillati</taxon>
        <taxon>Bacillota</taxon>
        <taxon>Clostridia</taxon>
        <taxon>Eubacteriales</taxon>
        <taxon>Oscillospiraceae</taxon>
        <taxon>Faecalibacterium</taxon>
    </lineage>
</organism>
<name>A0A844DKL2_9FIRM</name>
<evidence type="ECO:0000313" key="1">
    <source>
        <dbReference type="EMBL" id="MSC61956.1"/>
    </source>
</evidence>
<comment type="caution">
    <text evidence="1">The sequence shown here is derived from an EMBL/GenBank/DDBJ whole genome shotgun (WGS) entry which is preliminary data.</text>
</comment>
<gene>
    <name evidence="1" type="ORF">GKD95_01045</name>
</gene>
<evidence type="ECO:0000313" key="2">
    <source>
        <dbReference type="Proteomes" id="UP000461506"/>
    </source>
</evidence>
<dbReference type="Proteomes" id="UP000461506">
    <property type="component" value="Unassembled WGS sequence"/>
</dbReference>
<dbReference type="RefSeq" id="WP_154276198.1">
    <property type="nucleotide sequence ID" value="NZ_WKQN01000001.1"/>
</dbReference>
<reference evidence="1 2" key="1">
    <citation type="journal article" date="2019" name="Nat. Med.">
        <title>A library of human gut bacterial isolates paired with longitudinal multiomics data enables mechanistic microbiome research.</title>
        <authorList>
            <person name="Poyet M."/>
            <person name="Groussin M."/>
            <person name="Gibbons S.M."/>
            <person name="Avila-Pacheco J."/>
            <person name="Jiang X."/>
            <person name="Kearney S.M."/>
            <person name="Perrotta A.R."/>
            <person name="Berdy B."/>
            <person name="Zhao S."/>
            <person name="Lieberman T.D."/>
            <person name="Swanson P.K."/>
            <person name="Smith M."/>
            <person name="Roesemann S."/>
            <person name="Alexander J.E."/>
            <person name="Rich S.A."/>
            <person name="Livny J."/>
            <person name="Vlamakis H."/>
            <person name="Clish C."/>
            <person name="Bullock K."/>
            <person name="Deik A."/>
            <person name="Scott J."/>
            <person name="Pierce K.A."/>
            <person name="Xavier R.J."/>
            <person name="Alm E.J."/>
        </authorList>
    </citation>
    <scope>NUCLEOTIDE SEQUENCE [LARGE SCALE GENOMIC DNA]</scope>
    <source>
        <strain evidence="1 2">BIOML-A1</strain>
    </source>
</reference>
<dbReference type="Pfam" id="PF13384">
    <property type="entry name" value="HTH_23"/>
    <property type="match status" value="1"/>
</dbReference>